<dbReference type="PANTHER" id="PTHR34351">
    <property type="entry name" value="SLR1927 PROTEIN-RELATED"/>
    <property type="match status" value="1"/>
</dbReference>
<dbReference type="OrthoDB" id="5298497at2"/>
<evidence type="ECO:0000256" key="2">
    <source>
        <dbReference type="SAM" id="Phobius"/>
    </source>
</evidence>
<dbReference type="EMBL" id="FMUN01000002">
    <property type="protein sequence ID" value="SCX93865.1"/>
    <property type="molecule type" value="Genomic_DNA"/>
</dbReference>
<reference evidence="4" key="1">
    <citation type="submission" date="2016-10" db="EMBL/GenBank/DDBJ databases">
        <authorList>
            <person name="Varghese N."/>
        </authorList>
    </citation>
    <scope>NUCLEOTIDE SEQUENCE [LARGE SCALE GENOMIC DNA]</scope>
    <source>
        <strain evidence="4">HL 19</strain>
    </source>
</reference>
<keyword evidence="2" id="KW-0812">Transmembrane</keyword>
<evidence type="ECO:0000313" key="4">
    <source>
        <dbReference type="Proteomes" id="UP000183104"/>
    </source>
</evidence>
<proteinExistence type="predicted"/>
<feature type="compositionally biased region" description="Low complexity" evidence="1">
    <location>
        <begin position="192"/>
        <end position="205"/>
    </location>
</feature>
<evidence type="ECO:0000313" key="3">
    <source>
        <dbReference type="EMBL" id="SCX93865.1"/>
    </source>
</evidence>
<name>A0A0P9C965_9GAMM</name>
<feature type="transmembrane region" description="Helical" evidence="2">
    <location>
        <begin position="61"/>
        <end position="79"/>
    </location>
</feature>
<dbReference type="STRING" id="381306.AN478_11290"/>
<gene>
    <name evidence="3" type="ORF">SAMN05661077_0775</name>
</gene>
<feature type="transmembrane region" description="Helical" evidence="2">
    <location>
        <begin position="33"/>
        <end position="55"/>
    </location>
</feature>
<protein>
    <submittedName>
        <fullName evidence="3">Uncharacterized conserved protein, DUF58 family, contains vWF domain</fullName>
    </submittedName>
</protein>
<dbReference type="PANTHER" id="PTHR34351:SF1">
    <property type="entry name" value="SLR1927 PROTEIN"/>
    <property type="match status" value="1"/>
</dbReference>
<keyword evidence="2" id="KW-1133">Transmembrane helix</keyword>
<dbReference type="PATRIC" id="fig|381306.5.peg.1019"/>
<accession>A0A0P9C965</accession>
<feature type="compositionally biased region" description="Acidic residues" evidence="1">
    <location>
        <begin position="206"/>
        <end position="217"/>
    </location>
</feature>
<dbReference type="Proteomes" id="UP000183104">
    <property type="component" value="Unassembled WGS sequence"/>
</dbReference>
<feature type="region of interest" description="Disordered" evidence="1">
    <location>
        <begin position="192"/>
        <end position="219"/>
    </location>
</feature>
<organism evidence="3 4">
    <name type="scientific">Thiohalorhabdus denitrificans</name>
    <dbReference type="NCBI Taxonomy" id="381306"/>
    <lineage>
        <taxon>Bacteria</taxon>
        <taxon>Pseudomonadati</taxon>
        <taxon>Pseudomonadota</taxon>
        <taxon>Gammaproteobacteria</taxon>
        <taxon>Thiohalorhabdales</taxon>
        <taxon>Thiohalorhabdaceae</taxon>
        <taxon>Thiohalorhabdus</taxon>
    </lineage>
</organism>
<keyword evidence="2" id="KW-0472">Membrane</keyword>
<keyword evidence="4" id="KW-1185">Reference proteome</keyword>
<evidence type="ECO:0000256" key="1">
    <source>
        <dbReference type="SAM" id="MobiDB-lite"/>
    </source>
</evidence>
<dbReference type="RefSeq" id="WP_054966698.1">
    <property type="nucleotide sequence ID" value="NZ_FMUN01000002.1"/>
</dbReference>
<sequence>MRTPRLLRGLVDRLVDRRMGLQGATVRLTYRRIFILPTRAGMGFAALLAAVWLAGVNYGNSMAYLLAFLLAGTANAALLHTFRNLLGLRVLGAEAEPVFAGGVARFRVQLGDRDGRRRPGLFLLREARESPAVDLAPSGGGKLVLEVPAPNRGYLRVGRFVVGSRFPTRLFQAWSWVRPDWGCVVYPRPEDGAVPEPAGGTAAAGEAEEGAAGDGDEDFRGLRRYQPGDPTRHVAWRLVARGQDPHTKVFAGAAVSPVWLDWAALEGLDAEARLARLTRWILDAEHQGRPYGLRLPGEEIPPGRGPDHRHRCLAALAYHPA</sequence>
<dbReference type="AlphaFoldDB" id="A0A0P9C965"/>